<reference evidence="2" key="1">
    <citation type="journal article" date="2019" name="Int. J. Syst. Evol. Microbiol.">
        <title>The Global Catalogue of Microorganisms (GCM) 10K type strain sequencing project: providing services to taxonomists for standard genome sequencing and annotation.</title>
        <authorList>
            <consortium name="The Broad Institute Genomics Platform"/>
            <consortium name="The Broad Institute Genome Sequencing Center for Infectious Disease"/>
            <person name="Wu L."/>
            <person name="Ma J."/>
        </authorList>
    </citation>
    <scope>NUCLEOTIDE SEQUENCE [LARGE SCALE GENOMIC DNA]</scope>
    <source>
        <strain evidence="2">JCM 18123</strain>
    </source>
</reference>
<gene>
    <name evidence="1" type="ORF">GCM10023224_05330</name>
</gene>
<organism evidence="1 2">
    <name type="scientific">Streptomonospora halophila</name>
    <dbReference type="NCBI Taxonomy" id="427369"/>
    <lineage>
        <taxon>Bacteria</taxon>
        <taxon>Bacillati</taxon>
        <taxon>Actinomycetota</taxon>
        <taxon>Actinomycetes</taxon>
        <taxon>Streptosporangiales</taxon>
        <taxon>Nocardiopsidaceae</taxon>
        <taxon>Streptomonospora</taxon>
    </lineage>
</organism>
<proteinExistence type="predicted"/>
<accession>A0ABP9GBZ1</accession>
<keyword evidence="2" id="KW-1185">Reference proteome</keyword>
<evidence type="ECO:0000313" key="2">
    <source>
        <dbReference type="Proteomes" id="UP001499993"/>
    </source>
</evidence>
<dbReference type="EMBL" id="BAABIK010000002">
    <property type="protein sequence ID" value="GAA4928906.1"/>
    <property type="molecule type" value="Genomic_DNA"/>
</dbReference>
<evidence type="ECO:0000313" key="1">
    <source>
        <dbReference type="EMBL" id="GAA4928906.1"/>
    </source>
</evidence>
<comment type="caution">
    <text evidence="1">The sequence shown here is derived from an EMBL/GenBank/DDBJ whole genome shotgun (WGS) entry which is preliminary data.</text>
</comment>
<name>A0ABP9GBZ1_9ACTN</name>
<protein>
    <submittedName>
        <fullName evidence="1">Uncharacterized protein</fullName>
    </submittedName>
</protein>
<dbReference type="Proteomes" id="UP001499993">
    <property type="component" value="Unassembled WGS sequence"/>
</dbReference>
<sequence>MTRLPLPALLVLPPPPAALESKRRSLSCRECSRPVGAGRVRHPACLTAAVRRKEGAAR</sequence>